<protein>
    <submittedName>
        <fullName evidence="1">Uncharacterized protein</fullName>
    </submittedName>
</protein>
<dbReference type="AlphaFoldDB" id="A0A378M2D6"/>
<dbReference type="STRING" id="1122170.GCA_000701265_03022"/>
<dbReference type="EMBL" id="UGPB01000001">
    <property type="protein sequence ID" value="STY31172.1"/>
    <property type="molecule type" value="Genomic_DNA"/>
</dbReference>
<organism evidence="1 2">
    <name type="scientific">Legionella wadsworthii</name>
    <dbReference type="NCBI Taxonomy" id="28088"/>
    <lineage>
        <taxon>Bacteria</taxon>
        <taxon>Pseudomonadati</taxon>
        <taxon>Pseudomonadota</taxon>
        <taxon>Gammaproteobacteria</taxon>
        <taxon>Legionellales</taxon>
        <taxon>Legionellaceae</taxon>
        <taxon>Legionella</taxon>
    </lineage>
</organism>
<keyword evidence="2" id="KW-1185">Reference proteome</keyword>
<proteinExistence type="predicted"/>
<evidence type="ECO:0000313" key="2">
    <source>
        <dbReference type="Proteomes" id="UP000255297"/>
    </source>
</evidence>
<evidence type="ECO:0000313" key="1">
    <source>
        <dbReference type="EMBL" id="STY31172.1"/>
    </source>
</evidence>
<dbReference type="Proteomes" id="UP000255297">
    <property type="component" value="Unassembled WGS sequence"/>
</dbReference>
<gene>
    <name evidence="1" type="ORF">NCTC11532_02771</name>
</gene>
<name>A0A378M2D6_9GAMM</name>
<sequence length="68" mass="8014">MKGDYCPTFVKPTMDISKVLHCNIMLPKNKSHLINFKPKEFIPDIGAICELFFSKIRLWYNKVIQLKK</sequence>
<reference evidence="1 2" key="1">
    <citation type="submission" date="2018-06" db="EMBL/GenBank/DDBJ databases">
        <authorList>
            <consortium name="Pathogen Informatics"/>
            <person name="Doyle S."/>
        </authorList>
    </citation>
    <scope>NUCLEOTIDE SEQUENCE [LARGE SCALE GENOMIC DNA]</scope>
    <source>
        <strain evidence="1 2">NCTC11532</strain>
    </source>
</reference>
<accession>A0A378M2D6</accession>